<evidence type="ECO:0000313" key="2">
    <source>
        <dbReference type="EMBL" id="AKF26407.1"/>
    </source>
</evidence>
<accession>A0A0F6WPJ9</accession>
<keyword evidence="3" id="KW-1185">Reference proteome</keyword>
<dbReference type="Proteomes" id="UP000034037">
    <property type="component" value="Chromosome"/>
</dbReference>
<dbReference type="RefSeq" id="WP_003863222.1">
    <property type="nucleotide sequence ID" value="NZ_CP011309.1"/>
</dbReference>
<evidence type="ECO:0000256" key="1">
    <source>
        <dbReference type="SAM" id="SignalP"/>
    </source>
</evidence>
<name>A0A0F6WPJ9_9CORY</name>
<keyword evidence="1" id="KW-0732">Signal</keyword>
<dbReference type="AlphaFoldDB" id="A0A0F6WPJ9"/>
<dbReference type="EMBL" id="CP011309">
    <property type="protein sequence ID" value="AKF26407.1"/>
    <property type="molecule type" value="Genomic_DNA"/>
</dbReference>
<feature type="chain" id="PRO_5002512178" description="SCP domain-containing protein" evidence="1">
    <location>
        <begin position="29"/>
        <end position="158"/>
    </location>
</feature>
<feature type="signal peptide" evidence="1">
    <location>
        <begin position="1"/>
        <end position="28"/>
    </location>
</feature>
<organism evidence="2 3">
    <name type="scientific">[Brevibacterium] flavum</name>
    <dbReference type="NCBI Taxonomy" id="92706"/>
    <lineage>
        <taxon>Bacteria</taxon>
        <taxon>Bacillati</taxon>
        <taxon>Actinomycetota</taxon>
        <taxon>Actinomycetes</taxon>
        <taxon>Mycobacteriales</taxon>
        <taxon>Corynebacteriaceae</taxon>
        <taxon>Corynebacterium</taxon>
    </lineage>
</organism>
<dbReference type="PATRIC" id="fig|92706.3.peg.410"/>
<sequence length="158" mass="17474">MKVSNKRLISTALSLSIIFAGTQGIAHAQSSFVSGSSSVETNINQDAKSLRYTELYKKVFLALGHELNLLAQAKADDLLQRALRGELVFENGSYVEQNSPGIHYASVDQISSDDLDFELSILEIVYADLEIYPNEDLIQIGVASGKDRQYYYIVHVAL</sequence>
<evidence type="ECO:0008006" key="4">
    <source>
        <dbReference type="Google" id="ProtNLM"/>
    </source>
</evidence>
<proteinExistence type="predicted"/>
<evidence type="ECO:0000313" key="3">
    <source>
        <dbReference type="Proteomes" id="UP000034037"/>
    </source>
</evidence>
<dbReference type="HOGENOM" id="CLU_1599584_0_0_11"/>
<reference evidence="2 3" key="1">
    <citation type="submission" date="2015-04" db="EMBL/GenBank/DDBJ databases">
        <title>Complete Genome Sequence of Brevibacterium flavum ATCC 15168.</title>
        <authorList>
            <person name="Ahn J."/>
            <person name="Park G."/>
            <person name="Jeon W."/>
            <person name="Jang Y."/>
            <person name="Jang M."/>
            <person name="Lee H."/>
            <person name="Lee H."/>
        </authorList>
    </citation>
    <scope>NUCLEOTIDE SEQUENCE [LARGE SCALE GENOMIC DNA]</scope>
    <source>
        <strain evidence="2 3">ATCC 15168</strain>
    </source>
</reference>
<gene>
    <name evidence="2" type="ORF">YH66_01970</name>
</gene>
<protein>
    <recommendedName>
        <fullName evidence="4">SCP domain-containing protein</fullName>
    </recommendedName>
</protein>